<gene>
    <name evidence="1" type="ORF">D5086_010187</name>
</gene>
<reference evidence="1 2" key="1">
    <citation type="journal article" date="2024" name="Plant Biotechnol. J.">
        <title>Genome and CRISPR/Cas9 system of a widespread forest tree (Populus alba) in the world.</title>
        <authorList>
            <person name="Liu Y.J."/>
            <person name="Jiang P.F."/>
            <person name="Han X.M."/>
            <person name="Li X.Y."/>
            <person name="Wang H.M."/>
            <person name="Wang Y.J."/>
            <person name="Wang X.X."/>
            <person name="Zeng Q.Y."/>
        </authorList>
    </citation>
    <scope>NUCLEOTIDE SEQUENCE [LARGE SCALE GENOMIC DNA]</scope>
    <source>
        <strain evidence="2">cv. PAL-ZL1</strain>
    </source>
</reference>
<protein>
    <submittedName>
        <fullName evidence="1">Uncharacterized protein</fullName>
    </submittedName>
</protein>
<dbReference type="Proteomes" id="UP000309997">
    <property type="component" value="Unassembled WGS sequence"/>
</dbReference>
<name>A0ACC4C8R1_POPAL</name>
<organism evidence="1 2">
    <name type="scientific">Populus alba</name>
    <name type="common">White poplar</name>
    <dbReference type="NCBI Taxonomy" id="43335"/>
    <lineage>
        <taxon>Eukaryota</taxon>
        <taxon>Viridiplantae</taxon>
        <taxon>Streptophyta</taxon>
        <taxon>Embryophyta</taxon>
        <taxon>Tracheophyta</taxon>
        <taxon>Spermatophyta</taxon>
        <taxon>Magnoliopsida</taxon>
        <taxon>eudicotyledons</taxon>
        <taxon>Gunneridae</taxon>
        <taxon>Pentapetalae</taxon>
        <taxon>rosids</taxon>
        <taxon>fabids</taxon>
        <taxon>Malpighiales</taxon>
        <taxon>Salicaceae</taxon>
        <taxon>Saliceae</taxon>
        <taxon>Populus</taxon>
    </lineage>
</organism>
<keyword evidence="2" id="KW-1185">Reference proteome</keyword>
<comment type="caution">
    <text evidence="1">The sequence shown here is derived from an EMBL/GenBank/DDBJ whole genome shotgun (WGS) entry which is preliminary data.</text>
</comment>
<evidence type="ECO:0000313" key="1">
    <source>
        <dbReference type="EMBL" id="KAL3591547.1"/>
    </source>
</evidence>
<sequence length="414" mass="46336">MGTEGEDGVVVLRREKDGRDNRGVEGKNFFPFCSTITSSSVMKRSLGSSDSLGALMSICPATEEHSPRNSTHVYSREFQSMLNGLDEEGCVEESGGHVTEKKRRLSGDQVKALEKNFEVENKLEPERKVKLAQELGLQPRQVAVWFQNRRARWKTKQLERDYGVLKTNYDSLKHDFDAIQQDNEALLKEIRELKAKLNEENTESNVSVKEEIILAESEDKVTEEDTPPLLDSLTASAEAKELNYENFNSSSSINNGLGASLFPDFKDGLSDSDSSAILNEDNSPNPAISSSGILQGQLMMSPPPPSSLKFNCSTSSSSPSTMNCFQFSKTYQTQFVKLEEHNFFSSEEACNFFSDEQPPTLHCFNAYLGLRCAKGEKLDKNQSMKNTRGKRNRDVMGTRMVKKGNQGKQAKERE</sequence>
<dbReference type="EMBL" id="RCHU02000005">
    <property type="protein sequence ID" value="KAL3591547.1"/>
    <property type="molecule type" value="Genomic_DNA"/>
</dbReference>
<accession>A0ACC4C8R1</accession>
<evidence type="ECO:0000313" key="2">
    <source>
        <dbReference type="Proteomes" id="UP000309997"/>
    </source>
</evidence>
<proteinExistence type="predicted"/>